<evidence type="ECO:0000313" key="15">
    <source>
        <dbReference type="EMBL" id="TCP11754.1"/>
    </source>
</evidence>
<feature type="binding site" evidence="13">
    <location>
        <position position="322"/>
    </location>
    <ligand>
        <name>K(+)</name>
        <dbReference type="ChEBI" id="CHEBI:29103"/>
    </ligand>
</feature>
<reference evidence="15 16" key="1">
    <citation type="submission" date="2019-03" db="EMBL/GenBank/DDBJ databases">
        <title>Genomic Encyclopedia of Type Strains, Phase IV (KMG-IV): sequencing the most valuable type-strain genomes for metagenomic binning, comparative biology and taxonomic classification.</title>
        <authorList>
            <person name="Goeker M."/>
        </authorList>
    </citation>
    <scope>NUCLEOTIDE SEQUENCE [LARGE SCALE GENOMIC DNA]</scope>
    <source>
        <strain evidence="15 16">DSM 28231</strain>
    </source>
</reference>
<evidence type="ECO:0000256" key="11">
    <source>
        <dbReference type="ARBA" id="ARBA00023136"/>
    </source>
</evidence>
<comment type="similarity">
    <text evidence="2 12">Belongs to the TrkH potassium transport family.</text>
</comment>
<feature type="transmembrane region" description="Helical" evidence="14">
    <location>
        <begin position="460"/>
        <end position="485"/>
    </location>
</feature>
<evidence type="ECO:0000256" key="2">
    <source>
        <dbReference type="ARBA" id="ARBA00009137"/>
    </source>
</evidence>
<keyword evidence="4 12" id="KW-1003">Cell membrane</keyword>
<dbReference type="InterPro" id="IPR003445">
    <property type="entry name" value="Cat_transpt"/>
</dbReference>
<dbReference type="PANTHER" id="PTHR32024">
    <property type="entry name" value="TRK SYSTEM POTASSIUM UPTAKE PROTEIN TRKG-RELATED"/>
    <property type="match status" value="1"/>
</dbReference>
<dbReference type="RefSeq" id="WP_132024692.1">
    <property type="nucleotide sequence ID" value="NZ_CP016605.1"/>
</dbReference>
<sequence>MHILSILRIVGILVMSFSATMLIPAGIALLYGDGGGKAFMQTFAITLSVGTVLWWSCHNHKHELRSREGFLIVAAFWLVLGSLATLPFLLFDQPNLTISSAFFEAFSGLTTTGATTIVGLDTLPKAILFYRQFLQWLGGMGIIVLAIAIIPLLGIGGMQLYRAEMSGPMKEQKIKPRIAEAAKILWFIYSFLTVSCAFFYWLAGMDVFDAITHSFSTVSIGGFSTHDASIGYFNSPTINMITAGFILISACNFALHFRAFSVLGKGNLFKIYLRDPEFLFFIKIQVSLIVISSIVLLSENYFSNTFETIEQVIFQVVSISTTTGYSTSDFASWPSFIPMLLVLASFAGGCAGSVGGGLRVARILVLYLQGKRELKRVVHPNLIYPIKWGNKLLDESVIGSIWAFFAAYLLVFIFCLLAVIASGVAPFDAFNAVLACLNNLGPGLGVVSGNMIAIPDSGKWILTFAMVCGRLEIFALLALFSPAFWKV</sequence>
<evidence type="ECO:0000256" key="1">
    <source>
        <dbReference type="ARBA" id="ARBA00004429"/>
    </source>
</evidence>
<dbReference type="OrthoDB" id="9810952at2"/>
<comment type="caution">
    <text evidence="15">The sequence shown here is derived from an EMBL/GenBank/DDBJ whole genome shotgun (WGS) entry which is preliminary data.</text>
</comment>
<organism evidence="15 16">
    <name type="scientific">Bisgaardia hudsonensis</name>
    <dbReference type="NCBI Taxonomy" id="109472"/>
    <lineage>
        <taxon>Bacteria</taxon>
        <taxon>Pseudomonadati</taxon>
        <taxon>Pseudomonadota</taxon>
        <taxon>Gammaproteobacteria</taxon>
        <taxon>Pasteurellales</taxon>
        <taxon>Pasteurellaceae</taxon>
        <taxon>Bisgaardia</taxon>
    </lineage>
</organism>
<keyword evidence="5 12" id="KW-0997">Cell inner membrane</keyword>
<feature type="binding site" evidence="13">
    <location>
        <position position="323"/>
    </location>
    <ligand>
        <name>K(+)</name>
        <dbReference type="ChEBI" id="CHEBI:29103"/>
    </ligand>
</feature>
<feature type="binding site" evidence="13">
    <location>
        <position position="111"/>
    </location>
    <ligand>
        <name>K(+)</name>
        <dbReference type="ChEBI" id="CHEBI:29103"/>
    </ligand>
</feature>
<evidence type="ECO:0000256" key="10">
    <source>
        <dbReference type="ARBA" id="ARBA00023065"/>
    </source>
</evidence>
<feature type="transmembrane region" description="Helical" evidence="14">
    <location>
        <begin position="12"/>
        <end position="32"/>
    </location>
</feature>
<feature type="transmembrane region" description="Helical" evidence="14">
    <location>
        <begin position="38"/>
        <end position="57"/>
    </location>
</feature>
<dbReference type="EMBL" id="SLXI01000006">
    <property type="protein sequence ID" value="TCP11754.1"/>
    <property type="molecule type" value="Genomic_DNA"/>
</dbReference>
<feature type="transmembrane region" description="Helical" evidence="14">
    <location>
        <begin position="336"/>
        <end position="368"/>
    </location>
</feature>
<feature type="transmembrane region" description="Helical" evidence="14">
    <location>
        <begin position="133"/>
        <end position="161"/>
    </location>
</feature>
<dbReference type="PIRSF" id="PIRSF006247">
    <property type="entry name" value="TrkH"/>
    <property type="match status" value="1"/>
</dbReference>
<feature type="transmembrane region" description="Helical" evidence="14">
    <location>
        <begin position="69"/>
        <end position="90"/>
    </location>
</feature>
<feature type="transmembrane region" description="Helical" evidence="14">
    <location>
        <begin position="238"/>
        <end position="257"/>
    </location>
</feature>
<keyword evidence="11 12" id="KW-0472">Membrane</keyword>
<dbReference type="InterPro" id="IPR004772">
    <property type="entry name" value="TrkH"/>
</dbReference>
<dbReference type="GO" id="GO:0046872">
    <property type="term" value="F:metal ion binding"/>
    <property type="evidence" value="ECO:0007669"/>
    <property type="project" value="UniProtKB-KW"/>
</dbReference>
<keyword evidence="16" id="KW-1185">Reference proteome</keyword>
<dbReference type="NCBIfam" id="TIGR00933">
    <property type="entry name" value="2a38"/>
    <property type="match status" value="1"/>
</dbReference>
<evidence type="ECO:0000256" key="5">
    <source>
        <dbReference type="ARBA" id="ARBA00022519"/>
    </source>
</evidence>
<dbReference type="Pfam" id="PF02386">
    <property type="entry name" value="TrkH"/>
    <property type="match status" value="1"/>
</dbReference>
<evidence type="ECO:0000256" key="13">
    <source>
        <dbReference type="PIRSR" id="PIRSR006247-1"/>
    </source>
</evidence>
<gene>
    <name evidence="15" type="ORF">EV697_106108</name>
</gene>
<dbReference type="Proteomes" id="UP000294841">
    <property type="component" value="Unassembled WGS sequence"/>
</dbReference>
<dbReference type="GO" id="GO:0015379">
    <property type="term" value="F:potassium:chloride symporter activity"/>
    <property type="evidence" value="ECO:0007669"/>
    <property type="project" value="InterPro"/>
</dbReference>
<dbReference type="PANTHER" id="PTHR32024:SF2">
    <property type="entry name" value="TRK SYSTEM POTASSIUM UPTAKE PROTEIN TRKG-RELATED"/>
    <property type="match status" value="1"/>
</dbReference>
<feature type="binding site" evidence="13">
    <location>
        <position position="440"/>
    </location>
    <ligand>
        <name>K(+)</name>
        <dbReference type="ChEBI" id="CHEBI:29103"/>
    </ligand>
</feature>
<feature type="transmembrane region" description="Helical" evidence="14">
    <location>
        <begin position="182"/>
        <end position="203"/>
    </location>
</feature>
<name>A0A4R2MTJ6_9PAST</name>
<dbReference type="GO" id="GO:0005886">
    <property type="term" value="C:plasma membrane"/>
    <property type="evidence" value="ECO:0007669"/>
    <property type="project" value="UniProtKB-SubCell"/>
</dbReference>
<evidence type="ECO:0000256" key="12">
    <source>
        <dbReference type="PIRNR" id="PIRNR006247"/>
    </source>
</evidence>
<evidence type="ECO:0000256" key="6">
    <source>
        <dbReference type="ARBA" id="ARBA00022538"/>
    </source>
</evidence>
<keyword evidence="7 14" id="KW-0812">Transmembrane</keyword>
<keyword evidence="13" id="KW-0479">Metal-binding</keyword>
<feature type="binding site" evidence="13">
    <location>
        <position position="439"/>
    </location>
    <ligand>
        <name>K(+)</name>
        <dbReference type="ChEBI" id="CHEBI:29103"/>
    </ligand>
</feature>
<keyword evidence="6 12" id="KW-0633">Potassium transport</keyword>
<keyword evidence="8 12" id="KW-0630">Potassium</keyword>
<evidence type="ECO:0000256" key="7">
    <source>
        <dbReference type="ARBA" id="ARBA00022692"/>
    </source>
</evidence>
<feature type="binding site" evidence="13">
    <location>
        <position position="221"/>
    </location>
    <ligand>
        <name>K(+)</name>
        <dbReference type="ChEBI" id="CHEBI:29103"/>
    </ligand>
</feature>
<proteinExistence type="inferred from homology"/>
<feature type="transmembrane region" description="Helical" evidence="14">
    <location>
        <begin position="278"/>
        <end position="297"/>
    </location>
</feature>
<evidence type="ECO:0000256" key="14">
    <source>
        <dbReference type="SAM" id="Phobius"/>
    </source>
</evidence>
<evidence type="ECO:0000313" key="16">
    <source>
        <dbReference type="Proteomes" id="UP000294841"/>
    </source>
</evidence>
<dbReference type="AlphaFoldDB" id="A0A4R2MTJ6"/>
<evidence type="ECO:0000256" key="8">
    <source>
        <dbReference type="ARBA" id="ARBA00022958"/>
    </source>
</evidence>
<feature type="transmembrane region" description="Helical" evidence="14">
    <location>
        <begin position="401"/>
        <end position="424"/>
    </location>
</feature>
<keyword evidence="10 12" id="KW-0406">Ion transport</keyword>
<evidence type="ECO:0000256" key="4">
    <source>
        <dbReference type="ARBA" id="ARBA00022475"/>
    </source>
</evidence>
<feature type="binding site" evidence="13">
    <location>
        <position position="112"/>
    </location>
    <ligand>
        <name>K(+)</name>
        <dbReference type="ChEBI" id="CHEBI:29103"/>
    </ligand>
</feature>
<comment type="subcellular location">
    <subcellularLocation>
        <location evidence="1 12">Cell inner membrane</location>
        <topology evidence="1 12">Multi-pass membrane protein</topology>
    </subcellularLocation>
</comment>
<protein>
    <recommendedName>
        <fullName evidence="12">Trk system potassium uptake protein</fullName>
    </recommendedName>
</protein>
<evidence type="ECO:0000256" key="9">
    <source>
        <dbReference type="ARBA" id="ARBA00022989"/>
    </source>
</evidence>
<feature type="binding site" evidence="13">
    <location>
        <position position="220"/>
    </location>
    <ligand>
        <name>K(+)</name>
        <dbReference type="ChEBI" id="CHEBI:29103"/>
    </ligand>
</feature>
<comment type="function">
    <text evidence="12">Low-affinity potassium transport system. Interacts with Trk system potassium uptake protein TrkA.</text>
</comment>
<keyword evidence="9 14" id="KW-1133">Transmembrane helix</keyword>
<evidence type="ECO:0000256" key="3">
    <source>
        <dbReference type="ARBA" id="ARBA00022448"/>
    </source>
</evidence>
<keyword evidence="3 12" id="KW-0813">Transport</keyword>
<accession>A0A4R2MTJ6</accession>